<dbReference type="RefSeq" id="WP_340602384.1">
    <property type="nucleotide sequence ID" value="NZ_JBBMXV010000001.1"/>
</dbReference>
<protein>
    <submittedName>
        <fullName evidence="2">DUF5518 domain-containing protein</fullName>
    </submittedName>
</protein>
<name>A0ABD5UXK5_9EURY</name>
<dbReference type="Pfam" id="PF17647">
    <property type="entry name" value="DUF5518"/>
    <property type="match status" value="1"/>
</dbReference>
<dbReference type="AlphaFoldDB" id="A0ABD5UXK5"/>
<evidence type="ECO:0000313" key="2">
    <source>
        <dbReference type="EMBL" id="MFC6903893.1"/>
    </source>
</evidence>
<feature type="transmembrane region" description="Helical" evidence="1">
    <location>
        <begin position="71"/>
        <end position="90"/>
    </location>
</feature>
<sequence length="143" mass="14803">MIMPEISPLNLNEGALRYAIIGGLVSIPLSLGHHWWSGMGNTFSTLPIFFGGLLAGYLAQKNTQKPATAGVGAGLIGGLPGYIFMLPSMVQTVTASSPGTVLVLAFFIPVILAVAALPGWIGGLVGGWLAKKVERKQVTAANS</sequence>
<comment type="caution">
    <text evidence="2">The sequence shown here is derived from an EMBL/GenBank/DDBJ whole genome shotgun (WGS) entry which is preliminary data.</text>
</comment>
<keyword evidence="1" id="KW-1133">Transmembrane helix</keyword>
<feature type="transmembrane region" description="Helical" evidence="1">
    <location>
        <begin position="102"/>
        <end position="129"/>
    </location>
</feature>
<reference evidence="2 3" key="1">
    <citation type="journal article" date="2019" name="Int. J. Syst. Evol. Microbiol.">
        <title>The Global Catalogue of Microorganisms (GCM) 10K type strain sequencing project: providing services to taxonomists for standard genome sequencing and annotation.</title>
        <authorList>
            <consortium name="The Broad Institute Genomics Platform"/>
            <consortium name="The Broad Institute Genome Sequencing Center for Infectious Disease"/>
            <person name="Wu L."/>
            <person name="Ma J."/>
        </authorList>
    </citation>
    <scope>NUCLEOTIDE SEQUENCE [LARGE SCALE GENOMIC DNA]</scope>
    <source>
        <strain evidence="2 3">CGMCC 1.3240</strain>
    </source>
</reference>
<evidence type="ECO:0000256" key="1">
    <source>
        <dbReference type="SAM" id="Phobius"/>
    </source>
</evidence>
<keyword evidence="1" id="KW-0812">Transmembrane</keyword>
<dbReference type="EMBL" id="JBHSXQ010000001">
    <property type="protein sequence ID" value="MFC6903893.1"/>
    <property type="molecule type" value="Genomic_DNA"/>
</dbReference>
<organism evidence="2 3">
    <name type="scientific">Halalkalicoccus tibetensis</name>
    <dbReference type="NCBI Taxonomy" id="175632"/>
    <lineage>
        <taxon>Archaea</taxon>
        <taxon>Methanobacteriati</taxon>
        <taxon>Methanobacteriota</taxon>
        <taxon>Stenosarchaea group</taxon>
        <taxon>Halobacteria</taxon>
        <taxon>Halobacteriales</taxon>
        <taxon>Halococcaceae</taxon>
        <taxon>Halalkalicoccus</taxon>
    </lineage>
</organism>
<keyword evidence="3" id="KW-1185">Reference proteome</keyword>
<accession>A0ABD5UXK5</accession>
<dbReference type="InterPro" id="IPR040493">
    <property type="entry name" value="DUF5518"/>
</dbReference>
<gene>
    <name evidence="2" type="ORF">ACFQGH_01630</name>
</gene>
<evidence type="ECO:0000313" key="3">
    <source>
        <dbReference type="Proteomes" id="UP001596312"/>
    </source>
</evidence>
<feature type="transmembrane region" description="Helical" evidence="1">
    <location>
        <begin position="42"/>
        <end position="59"/>
    </location>
</feature>
<proteinExistence type="predicted"/>
<keyword evidence="1" id="KW-0472">Membrane</keyword>
<dbReference type="Proteomes" id="UP001596312">
    <property type="component" value="Unassembled WGS sequence"/>
</dbReference>